<keyword evidence="4" id="KW-0698">rRNA processing</keyword>
<dbReference type="AlphaFoldDB" id="A0A1X0QFB4"/>
<dbReference type="PANTHER" id="PTHR12642">
    <property type="entry name" value="RIBOSOME BIOGENESIS PROTEIN NSA2 HOMOLOG"/>
    <property type="match status" value="1"/>
</dbReference>
<evidence type="ECO:0000313" key="7">
    <source>
        <dbReference type="Proteomes" id="UP000192501"/>
    </source>
</evidence>
<dbReference type="GO" id="GO:0042273">
    <property type="term" value="P:ribosomal large subunit biogenesis"/>
    <property type="evidence" value="ECO:0007669"/>
    <property type="project" value="UniProtKB-ARBA"/>
</dbReference>
<comment type="similarity">
    <text evidence="2">Belongs to the eukaryotic ribosomal protein eS8 family. Ribosome biogenesis protein NSA2 subfamily.</text>
</comment>
<protein>
    <submittedName>
        <fullName evidence="6">NSA2</fullName>
    </submittedName>
</protein>
<dbReference type="EMBL" id="LTAI01000710">
    <property type="protein sequence ID" value="ORD98413.1"/>
    <property type="molecule type" value="Genomic_DNA"/>
</dbReference>
<reference evidence="6 7" key="1">
    <citation type="journal article" date="2017" name="Environ. Microbiol.">
        <title>Decay of the glycolytic pathway and adaptation to intranuclear parasitism within Enterocytozoonidae microsporidia.</title>
        <authorList>
            <person name="Wiredu Boakye D."/>
            <person name="Jaroenlak P."/>
            <person name="Prachumwat A."/>
            <person name="Williams T.A."/>
            <person name="Bateman K.S."/>
            <person name="Itsathitphaisarn O."/>
            <person name="Sritunyalucksana K."/>
            <person name="Paszkiewicz K.H."/>
            <person name="Moore K.A."/>
            <person name="Stentiford G.D."/>
            <person name="Williams B.A."/>
        </authorList>
    </citation>
    <scope>NUCLEOTIDE SEQUENCE [LARGE SCALE GENOMIC DNA]</scope>
    <source>
        <strain evidence="7">canceri</strain>
    </source>
</reference>
<evidence type="ECO:0000256" key="5">
    <source>
        <dbReference type="ARBA" id="ARBA00023242"/>
    </source>
</evidence>
<dbReference type="InterPro" id="IPR022309">
    <property type="entry name" value="Ribosomal_Se8/biogenesis_NSA2"/>
</dbReference>
<evidence type="ECO:0000256" key="2">
    <source>
        <dbReference type="ARBA" id="ARBA00005424"/>
    </source>
</evidence>
<comment type="caution">
    <text evidence="6">The sequence shown here is derived from an EMBL/GenBank/DDBJ whole genome shotgun (WGS) entry which is preliminary data.</text>
</comment>
<sequence>MSQNNFVEQHIKEYGRALDYEEKLLKKEAREEKKIAKQSKTLIGLKAKIFKKKRHAEKIQLKKNEIFKEKKVKDKEVIETEGLPAYLLDRQNEGKKLNDKIKQRRQDKASKFSVPIAKVEGKSQKEIFGVVTSGKRNKKQWKRIINKPCFVGNDFTRNIPKREKFIRPMSQRMSSAHVVHPEYNCTYKLPIMSVKKNPHGELYTDLGVLTKGTIIEVNVSELGMVNGDGMIIWGKYAQISNNPENDGCVNAVLLQ</sequence>
<dbReference type="GO" id="GO:0005730">
    <property type="term" value="C:nucleolus"/>
    <property type="evidence" value="ECO:0007669"/>
    <property type="project" value="UniProtKB-SubCell"/>
</dbReference>
<proteinExistence type="inferred from homology"/>
<gene>
    <name evidence="6" type="primary">NSA2</name>
    <name evidence="6" type="ORF">A0H76_2538</name>
</gene>
<dbReference type="VEuPathDB" id="MicrosporidiaDB:A0H76_2538"/>
<dbReference type="FunFam" id="2.40.10.310:FF:000001">
    <property type="entry name" value="NSA2, ribosome biogenesis homolog"/>
    <property type="match status" value="1"/>
</dbReference>
<accession>A0A1X0QFB4</accession>
<dbReference type="VEuPathDB" id="MicrosporidiaDB:HERIO_1544"/>
<dbReference type="GO" id="GO:0030684">
    <property type="term" value="C:preribosome"/>
    <property type="evidence" value="ECO:0007669"/>
    <property type="project" value="UniProtKB-ARBA"/>
</dbReference>
<comment type="subcellular location">
    <subcellularLocation>
        <location evidence="1">Nucleus</location>
        <location evidence="1">Nucleolus</location>
    </subcellularLocation>
</comment>
<evidence type="ECO:0000256" key="1">
    <source>
        <dbReference type="ARBA" id="ARBA00004604"/>
    </source>
</evidence>
<organism evidence="6 7">
    <name type="scientific">Hepatospora eriocheir</name>
    <dbReference type="NCBI Taxonomy" id="1081669"/>
    <lineage>
        <taxon>Eukaryota</taxon>
        <taxon>Fungi</taxon>
        <taxon>Fungi incertae sedis</taxon>
        <taxon>Microsporidia</taxon>
        <taxon>Hepatosporidae</taxon>
        <taxon>Hepatospora</taxon>
    </lineage>
</organism>
<keyword evidence="3" id="KW-0690">Ribosome biogenesis</keyword>
<evidence type="ECO:0000256" key="4">
    <source>
        <dbReference type="ARBA" id="ARBA00022552"/>
    </source>
</evidence>
<dbReference type="Proteomes" id="UP000192501">
    <property type="component" value="Unassembled WGS sequence"/>
</dbReference>
<dbReference type="InterPro" id="IPR039411">
    <property type="entry name" value="NSA2_fam"/>
</dbReference>
<evidence type="ECO:0000313" key="6">
    <source>
        <dbReference type="EMBL" id="ORD98413.1"/>
    </source>
</evidence>
<keyword evidence="5" id="KW-0539">Nucleus</keyword>
<dbReference type="Gene3D" id="2.40.10.310">
    <property type="match status" value="1"/>
</dbReference>
<name>A0A1X0QFB4_9MICR</name>
<dbReference type="GO" id="GO:0006364">
    <property type="term" value="P:rRNA processing"/>
    <property type="evidence" value="ECO:0007669"/>
    <property type="project" value="UniProtKB-KW"/>
</dbReference>
<evidence type="ECO:0000256" key="3">
    <source>
        <dbReference type="ARBA" id="ARBA00022517"/>
    </source>
</evidence>
<dbReference type="Pfam" id="PF01201">
    <property type="entry name" value="Ribosomal_S8e"/>
    <property type="match status" value="1"/>
</dbReference>